<dbReference type="Proteomes" id="UP000034024">
    <property type="component" value="Chromosome"/>
</dbReference>
<sequence length="221" mass="24662">MPTRLTVDLRTCAAIQAEGVVLRPALAEVSVAAQCSRTGRLRRVLITEAIGSISPDELARGCAHSPEDTARLPWSFNPAEGLLTPWAVPGWPQVRLRSQQQRRGVRWLYLCPACNRPTRRIYAVHTREEDVTGCRRCLGLVYPSQSRHRTLRGDEAVLHGRYVASPAALQRAQARDERRFTKVYGKFAGFLGHPLEFFADAEAVHATYGKVWEGMPSDTLS</sequence>
<proteinExistence type="predicted"/>
<dbReference type="PATRIC" id="fig|1309411.5.peg.1310"/>
<evidence type="ECO:0000313" key="1">
    <source>
        <dbReference type="EMBL" id="AKH16751.1"/>
    </source>
</evidence>
<organism evidence="1 2">
    <name type="scientific">Deinococcus soli</name>
    <name type="common">ex Cha et al. 2016</name>
    <dbReference type="NCBI Taxonomy" id="1309411"/>
    <lineage>
        <taxon>Bacteria</taxon>
        <taxon>Thermotogati</taxon>
        <taxon>Deinococcota</taxon>
        <taxon>Deinococci</taxon>
        <taxon>Deinococcales</taxon>
        <taxon>Deinococcaceae</taxon>
        <taxon>Deinococcus</taxon>
    </lineage>
</organism>
<keyword evidence="2" id="KW-1185">Reference proteome</keyword>
<protein>
    <submittedName>
        <fullName evidence="1">Uncharacterized protein</fullName>
    </submittedName>
</protein>
<accession>A0A0F7JKK9</accession>
<dbReference type="EMBL" id="CP011389">
    <property type="protein sequence ID" value="AKH16751.1"/>
    <property type="molecule type" value="Genomic_DNA"/>
</dbReference>
<gene>
    <name evidence="1" type="ORF">SY84_06405</name>
</gene>
<dbReference type="KEGG" id="dch:SY84_06405"/>
<dbReference type="AlphaFoldDB" id="A0A0F7JKK9"/>
<name>A0A0F7JKK9_9DEIO</name>
<reference evidence="1 2" key="1">
    <citation type="submission" date="2015-01" db="EMBL/GenBank/DDBJ databases">
        <title>Deinococcus soli/N5/whole genome sequencing.</title>
        <authorList>
            <person name="Kim M.K."/>
            <person name="Srinivasan S."/>
            <person name="Lee J.-J."/>
        </authorList>
    </citation>
    <scope>NUCLEOTIDE SEQUENCE [LARGE SCALE GENOMIC DNA]</scope>
    <source>
        <strain evidence="1 2">N5</strain>
    </source>
</reference>
<evidence type="ECO:0000313" key="2">
    <source>
        <dbReference type="Proteomes" id="UP000034024"/>
    </source>
</evidence>